<evidence type="ECO:0000313" key="1">
    <source>
        <dbReference type="EMBL" id="KAJ4491588.1"/>
    </source>
</evidence>
<accession>A0A9W9AXP7</accession>
<dbReference type="Proteomes" id="UP001150238">
    <property type="component" value="Unassembled WGS sequence"/>
</dbReference>
<proteinExistence type="predicted"/>
<evidence type="ECO:0000313" key="2">
    <source>
        <dbReference type="Proteomes" id="UP001150238"/>
    </source>
</evidence>
<comment type="caution">
    <text evidence="1">The sequence shown here is derived from an EMBL/GenBank/DDBJ whole genome shotgun (WGS) entry which is preliminary data.</text>
</comment>
<organism evidence="1 2">
    <name type="scientific">Lentinula lateritia</name>
    <dbReference type="NCBI Taxonomy" id="40482"/>
    <lineage>
        <taxon>Eukaryota</taxon>
        <taxon>Fungi</taxon>
        <taxon>Dikarya</taxon>
        <taxon>Basidiomycota</taxon>
        <taxon>Agaricomycotina</taxon>
        <taxon>Agaricomycetes</taxon>
        <taxon>Agaricomycetidae</taxon>
        <taxon>Agaricales</taxon>
        <taxon>Marasmiineae</taxon>
        <taxon>Omphalotaceae</taxon>
        <taxon>Lentinula</taxon>
    </lineage>
</organism>
<reference evidence="1" key="2">
    <citation type="journal article" date="2023" name="Proc. Natl. Acad. Sci. U.S.A.">
        <title>A global phylogenomic analysis of the shiitake genus Lentinula.</title>
        <authorList>
            <person name="Sierra-Patev S."/>
            <person name="Min B."/>
            <person name="Naranjo-Ortiz M."/>
            <person name="Looney B."/>
            <person name="Konkel Z."/>
            <person name="Slot J.C."/>
            <person name="Sakamoto Y."/>
            <person name="Steenwyk J.L."/>
            <person name="Rokas A."/>
            <person name="Carro J."/>
            <person name="Camarero S."/>
            <person name="Ferreira P."/>
            <person name="Molpeceres G."/>
            <person name="Ruiz-Duenas F.J."/>
            <person name="Serrano A."/>
            <person name="Henrissat B."/>
            <person name="Drula E."/>
            <person name="Hughes K.W."/>
            <person name="Mata J.L."/>
            <person name="Ishikawa N.K."/>
            <person name="Vargas-Isla R."/>
            <person name="Ushijima S."/>
            <person name="Smith C.A."/>
            <person name="Donoghue J."/>
            <person name="Ahrendt S."/>
            <person name="Andreopoulos W."/>
            <person name="He G."/>
            <person name="LaButti K."/>
            <person name="Lipzen A."/>
            <person name="Ng V."/>
            <person name="Riley R."/>
            <person name="Sandor L."/>
            <person name="Barry K."/>
            <person name="Martinez A.T."/>
            <person name="Xiao Y."/>
            <person name="Gibbons J.G."/>
            <person name="Terashima K."/>
            <person name="Grigoriev I.V."/>
            <person name="Hibbett D."/>
        </authorList>
    </citation>
    <scope>NUCLEOTIDE SEQUENCE</scope>
    <source>
        <strain evidence="1">Sp2 HRB7682 ss15</strain>
    </source>
</reference>
<name>A0A9W9AXP7_9AGAR</name>
<sequence>MSPSDATYDQTKVFREQLHCRALQFHQCEIGRCLVVKKGRTVCKNRAPWPVSEVDWIDKNGEWGMKRTVPYVNGFNPTITEAIICNNDIKLVTNGDETQDMTYYFTTYATKKRDKSTNETAILAKRYAYHQKQEAKNNNYDEVGRRLITRCATSLNRSQELSAPEVISYLMGWGDRYISHYFVPIYLDGIASVLRQAHPILQTKKYVWRIDQGQVLI</sequence>
<dbReference type="EMBL" id="JANVFS010000006">
    <property type="protein sequence ID" value="KAJ4491588.1"/>
    <property type="molecule type" value="Genomic_DNA"/>
</dbReference>
<gene>
    <name evidence="1" type="ORF">C8J55DRAFT_469809</name>
</gene>
<reference evidence="1" key="1">
    <citation type="submission" date="2022-08" db="EMBL/GenBank/DDBJ databases">
        <authorList>
            <consortium name="DOE Joint Genome Institute"/>
            <person name="Min B."/>
            <person name="Riley R."/>
            <person name="Sierra-Patev S."/>
            <person name="Naranjo-Ortiz M."/>
            <person name="Looney B."/>
            <person name="Konkel Z."/>
            <person name="Slot J.C."/>
            <person name="Sakamoto Y."/>
            <person name="Steenwyk J.L."/>
            <person name="Rokas A."/>
            <person name="Carro J."/>
            <person name="Camarero S."/>
            <person name="Ferreira P."/>
            <person name="Molpeceres G."/>
            <person name="Ruiz-Duenas F.J."/>
            <person name="Serrano A."/>
            <person name="Henrissat B."/>
            <person name="Drula E."/>
            <person name="Hughes K.W."/>
            <person name="Mata J.L."/>
            <person name="Ishikawa N.K."/>
            <person name="Vargas-Isla R."/>
            <person name="Ushijima S."/>
            <person name="Smith C.A."/>
            <person name="Ahrendt S."/>
            <person name="Andreopoulos W."/>
            <person name="He G."/>
            <person name="Labutti K."/>
            <person name="Lipzen A."/>
            <person name="Ng V."/>
            <person name="Sandor L."/>
            <person name="Barry K."/>
            <person name="Martinez A.T."/>
            <person name="Xiao Y."/>
            <person name="Gibbons J.G."/>
            <person name="Terashima K."/>
            <person name="Hibbett D.S."/>
            <person name="Grigoriev I.V."/>
        </authorList>
    </citation>
    <scope>NUCLEOTIDE SEQUENCE</scope>
    <source>
        <strain evidence="1">Sp2 HRB7682 ss15</strain>
    </source>
</reference>
<dbReference type="AlphaFoldDB" id="A0A9W9AXP7"/>
<protein>
    <submittedName>
        <fullName evidence="1">Uncharacterized protein</fullName>
    </submittedName>
</protein>